<organism evidence="1 2">
    <name type="scientific">Kingdonia uniflora</name>
    <dbReference type="NCBI Taxonomy" id="39325"/>
    <lineage>
        <taxon>Eukaryota</taxon>
        <taxon>Viridiplantae</taxon>
        <taxon>Streptophyta</taxon>
        <taxon>Embryophyta</taxon>
        <taxon>Tracheophyta</taxon>
        <taxon>Spermatophyta</taxon>
        <taxon>Magnoliopsida</taxon>
        <taxon>Ranunculales</taxon>
        <taxon>Circaeasteraceae</taxon>
        <taxon>Kingdonia</taxon>
    </lineage>
</organism>
<evidence type="ECO:0000313" key="2">
    <source>
        <dbReference type="Proteomes" id="UP000541444"/>
    </source>
</evidence>
<dbReference type="OrthoDB" id="1716072at2759"/>
<reference evidence="1 2" key="1">
    <citation type="journal article" date="2020" name="IScience">
        <title>Genome Sequencing of the Endangered Kingdonia uniflora (Circaeasteraceae, Ranunculales) Reveals Potential Mechanisms of Evolutionary Specialization.</title>
        <authorList>
            <person name="Sun Y."/>
            <person name="Deng T."/>
            <person name="Zhang A."/>
            <person name="Moore M.J."/>
            <person name="Landis J.B."/>
            <person name="Lin N."/>
            <person name="Zhang H."/>
            <person name="Zhang X."/>
            <person name="Huang J."/>
            <person name="Zhang X."/>
            <person name="Sun H."/>
            <person name="Wang H."/>
        </authorList>
    </citation>
    <scope>NUCLEOTIDE SEQUENCE [LARGE SCALE GENOMIC DNA]</scope>
    <source>
        <strain evidence="1">TB1705</strain>
        <tissue evidence="1">Leaf</tissue>
    </source>
</reference>
<dbReference type="AlphaFoldDB" id="A0A7J7MER9"/>
<keyword evidence="2" id="KW-1185">Reference proteome</keyword>
<dbReference type="InterPro" id="IPR044685">
    <property type="entry name" value="CPD1-like"/>
</dbReference>
<evidence type="ECO:0000313" key="1">
    <source>
        <dbReference type="EMBL" id="KAF6153302.1"/>
    </source>
</evidence>
<name>A0A7J7MER9_9MAGN</name>
<proteinExistence type="predicted"/>
<dbReference type="GO" id="GO:0010020">
    <property type="term" value="P:chloroplast fission"/>
    <property type="evidence" value="ECO:0007669"/>
    <property type="project" value="TreeGrafter"/>
</dbReference>
<dbReference type="Proteomes" id="UP000541444">
    <property type="component" value="Unassembled WGS sequence"/>
</dbReference>
<sequence length="143" mass="15699">MEILATVWFGRILYFTVPVARVEIPINKAKAICECLVASEGIDLKFEEAFCSFLLGQGEEVVAAERLRELEISSGPTSRNFVISEKEINNVSGGNPSLAYEVHVTSATRLPKSSIDMQICGTCNSLGKGSDVLENRRFFHGDL</sequence>
<protein>
    <submittedName>
        <fullName evidence="1">Uncharacterized protein</fullName>
    </submittedName>
</protein>
<dbReference type="PANTHER" id="PTHR33925:SF2">
    <property type="entry name" value="PLASTID DIVISION PROTEIN CDP1, CHLOROPLASTIC"/>
    <property type="match status" value="1"/>
</dbReference>
<dbReference type="EMBL" id="JACGCM010001564">
    <property type="protein sequence ID" value="KAF6153302.1"/>
    <property type="molecule type" value="Genomic_DNA"/>
</dbReference>
<comment type="caution">
    <text evidence="1">The sequence shown here is derived from an EMBL/GenBank/DDBJ whole genome shotgun (WGS) entry which is preliminary data.</text>
</comment>
<gene>
    <name evidence="1" type="ORF">GIB67_003492</name>
</gene>
<accession>A0A7J7MER9</accession>
<dbReference type="GO" id="GO:0009706">
    <property type="term" value="C:chloroplast inner membrane"/>
    <property type="evidence" value="ECO:0007669"/>
    <property type="project" value="TreeGrafter"/>
</dbReference>
<dbReference type="PANTHER" id="PTHR33925">
    <property type="entry name" value="PLASTID DIVISION PROTEIN CDP1, CHLOROPLASTIC-RELATED"/>
    <property type="match status" value="1"/>
</dbReference>